<proteinExistence type="inferred from homology"/>
<evidence type="ECO:0000256" key="16">
    <source>
        <dbReference type="ARBA" id="ARBA00029489"/>
    </source>
</evidence>
<evidence type="ECO:0000256" key="10">
    <source>
        <dbReference type="ARBA" id="ARBA00022737"/>
    </source>
</evidence>
<dbReference type="GO" id="GO:0004126">
    <property type="term" value="F:cytidine deaminase activity"/>
    <property type="evidence" value="ECO:0007669"/>
    <property type="project" value="TreeGrafter"/>
</dbReference>
<keyword evidence="14" id="KW-0051">Antiviral defense</keyword>
<evidence type="ECO:0000313" key="20">
    <source>
        <dbReference type="Ensembl" id="ENSRFEP00010002639.1"/>
    </source>
</evidence>
<dbReference type="Gene3D" id="3.40.140.10">
    <property type="entry name" value="Cytidine Deaminase, domain 2"/>
    <property type="match status" value="1"/>
</dbReference>
<dbReference type="Pfam" id="PF18772">
    <property type="entry name" value="APOBEC2"/>
    <property type="match status" value="1"/>
</dbReference>
<dbReference type="Proteomes" id="UP000472240">
    <property type="component" value="Chromosome 10"/>
</dbReference>
<dbReference type="AlphaFoldDB" id="A0A671DP47"/>
<dbReference type="PROSITE" id="PS00903">
    <property type="entry name" value="CYT_DCMP_DEAMINASES_1"/>
    <property type="match status" value="1"/>
</dbReference>
<dbReference type="InParanoid" id="A0A671DP47"/>
<dbReference type="CDD" id="cd01283">
    <property type="entry name" value="cytidine_deaminase"/>
    <property type="match status" value="1"/>
</dbReference>
<dbReference type="InterPro" id="IPR016193">
    <property type="entry name" value="Cytidine_deaminase-like"/>
</dbReference>
<evidence type="ECO:0000256" key="11">
    <source>
        <dbReference type="ARBA" id="ARBA00022801"/>
    </source>
</evidence>
<comment type="cofactor">
    <cofactor evidence="1">
        <name>Zn(2+)</name>
        <dbReference type="ChEBI" id="CHEBI:29105"/>
    </cofactor>
</comment>
<dbReference type="GO" id="GO:0005634">
    <property type="term" value="C:nucleus"/>
    <property type="evidence" value="ECO:0007669"/>
    <property type="project" value="UniProtKB-SubCell"/>
</dbReference>
<dbReference type="GO" id="GO:0008270">
    <property type="term" value="F:zinc ion binding"/>
    <property type="evidence" value="ECO:0007669"/>
    <property type="project" value="InterPro"/>
</dbReference>
<dbReference type="InterPro" id="IPR050610">
    <property type="entry name" value="APOBEC_Cyt_Deaminase"/>
</dbReference>
<dbReference type="GO" id="GO:0000932">
    <property type="term" value="C:P-body"/>
    <property type="evidence" value="ECO:0007669"/>
    <property type="project" value="UniProtKB-SubCell"/>
</dbReference>
<evidence type="ECO:0000256" key="17">
    <source>
        <dbReference type="ARBA" id="ARBA00032972"/>
    </source>
</evidence>
<comment type="similarity">
    <text evidence="4">Belongs to the cytidine and deoxycytidylate deaminase family.</text>
</comment>
<dbReference type="Ensembl" id="ENSRFET00010002905.1">
    <property type="protein sequence ID" value="ENSRFEP00010002639.1"/>
    <property type="gene ID" value="ENSRFEG00010001823.1"/>
</dbReference>
<dbReference type="PANTHER" id="PTHR13857">
    <property type="entry name" value="MRNA EDITING ENZYME"/>
    <property type="match status" value="1"/>
</dbReference>
<keyword evidence="9" id="KW-0479">Metal-binding</keyword>
<dbReference type="SUPFAM" id="SSF53927">
    <property type="entry name" value="Cytidine deaminase-like"/>
    <property type="match status" value="1"/>
</dbReference>
<evidence type="ECO:0000256" key="9">
    <source>
        <dbReference type="ARBA" id="ARBA00022723"/>
    </source>
</evidence>
<dbReference type="GO" id="GO:0045087">
    <property type="term" value="P:innate immune response"/>
    <property type="evidence" value="ECO:0007669"/>
    <property type="project" value="UniProtKB-KW"/>
</dbReference>
<comment type="subcellular location">
    <subcellularLocation>
        <location evidence="3">Cytoplasm</location>
        <location evidence="3">P-body</location>
    </subcellularLocation>
    <subcellularLocation>
        <location evidence="2">Nucleus</location>
    </subcellularLocation>
</comment>
<reference evidence="20" key="4">
    <citation type="submission" date="2025-08" db="UniProtKB">
        <authorList>
            <consortium name="Ensembl"/>
        </authorList>
    </citation>
    <scope>IDENTIFICATION</scope>
</reference>
<evidence type="ECO:0000256" key="12">
    <source>
        <dbReference type="ARBA" id="ARBA00022833"/>
    </source>
</evidence>
<dbReference type="EC" id="3.5.4.38" evidence="16"/>
<evidence type="ECO:0000313" key="21">
    <source>
        <dbReference type="Proteomes" id="UP000472240"/>
    </source>
</evidence>
<keyword evidence="8" id="KW-0399">Innate immunity</keyword>
<evidence type="ECO:0000256" key="7">
    <source>
        <dbReference type="ARBA" id="ARBA00022553"/>
    </source>
</evidence>
<evidence type="ECO:0000256" key="15">
    <source>
        <dbReference type="ARBA" id="ARBA00023242"/>
    </source>
</evidence>
<keyword evidence="7" id="KW-0597">Phosphoprotein</keyword>
<evidence type="ECO:0000256" key="18">
    <source>
        <dbReference type="ARBA" id="ARBA00049114"/>
    </source>
</evidence>
<dbReference type="PROSITE" id="PS51747">
    <property type="entry name" value="CYT_DCMP_DEAMINASES_2"/>
    <property type="match status" value="1"/>
</dbReference>
<dbReference type="GO" id="GO:0016554">
    <property type="term" value="P:cytidine to uridine editing"/>
    <property type="evidence" value="ECO:0007669"/>
    <property type="project" value="TreeGrafter"/>
</dbReference>
<keyword evidence="6" id="KW-0963">Cytoplasm</keyword>
<feature type="domain" description="CMP/dCMP-type deaminase" evidence="19">
    <location>
        <begin position="27"/>
        <end position="147"/>
    </location>
</feature>
<keyword evidence="10" id="KW-0677">Repeat</keyword>
<evidence type="ECO:0000256" key="2">
    <source>
        <dbReference type="ARBA" id="ARBA00004123"/>
    </source>
</evidence>
<evidence type="ECO:0000256" key="6">
    <source>
        <dbReference type="ARBA" id="ARBA00022490"/>
    </source>
</evidence>
<evidence type="ECO:0000256" key="3">
    <source>
        <dbReference type="ARBA" id="ARBA00004201"/>
    </source>
</evidence>
<dbReference type="GO" id="GO:0051607">
    <property type="term" value="P:defense response to virus"/>
    <property type="evidence" value="ECO:0007669"/>
    <property type="project" value="UniProtKB-KW"/>
</dbReference>
<evidence type="ECO:0000256" key="1">
    <source>
        <dbReference type="ARBA" id="ARBA00001947"/>
    </source>
</evidence>
<dbReference type="GeneTree" id="ENSGT00940000161999"/>
<keyword evidence="15" id="KW-0539">Nucleus</keyword>
<keyword evidence="11" id="KW-0378">Hydrolase</keyword>
<name>A0A671DP47_RHIFE</name>
<protein>
    <recommendedName>
        <fullName evidence="5">DNA dC-&gt;dU-editing enzyme APOBEC-3G</fullName>
        <ecNumber evidence="16">3.5.4.38</ecNumber>
    </recommendedName>
    <alternativeName>
        <fullName evidence="17">Deoxycytidine deaminase</fullName>
    </alternativeName>
</protein>
<evidence type="ECO:0000256" key="14">
    <source>
        <dbReference type="ARBA" id="ARBA00023118"/>
    </source>
</evidence>
<keyword evidence="13" id="KW-0391">Immunity</keyword>
<evidence type="ECO:0000256" key="13">
    <source>
        <dbReference type="ARBA" id="ARBA00022859"/>
    </source>
</evidence>
<evidence type="ECO:0000256" key="5">
    <source>
        <dbReference type="ARBA" id="ARBA00020239"/>
    </source>
</evidence>
<dbReference type="GO" id="GO:0045869">
    <property type="term" value="P:negative regulation of single stranded viral RNA replication via double stranded DNA intermediate"/>
    <property type="evidence" value="ECO:0007669"/>
    <property type="project" value="TreeGrafter"/>
</dbReference>
<dbReference type="GO" id="GO:0070383">
    <property type="term" value="P:DNA cytosine deamination"/>
    <property type="evidence" value="ECO:0007669"/>
    <property type="project" value="TreeGrafter"/>
</dbReference>
<organism evidence="20 21">
    <name type="scientific">Rhinolophus ferrumequinum</name>
    <name type="common">Greater horseshoe bat</name>
    <dbReference type="NCBI Taxonomy" id="59479"/>
    <lineage>
        <taxon>Eukaryota</taxon>
        <taxon>Metazoa</taxon>
        <taxon>Chordata</taxon>
        <taxon>Craniata</taxon>
        <taxon>Vertebrata</taxon>
        <taxon>Euteleostomi</taxon>
        <taxon>Mammalia</taxon>
        <taxon>Eutheria</taxon>
        <taxon>Laurasiatheria</taxon>
        <taxon>Chiroptera</taxon>
        <taxon>Yinpterochiroptera</taxon>
        <taxon>Rhinolophoidea</taxon>
        <taxon>Rhinolophidae</taxon>
        <taxon>Rhinolophinae</taxon>
        <taxon>Rhinolophus</taxon>
    </lineage>
</organism>
<reference evidence="20 21" key="2">
    <citation type="journal article" date="2018" name="Annu Rev Anim Biosci">
        <title>Bat Biology, Genomes, and the Bat1K Project: To Generate Chromosome-Level Genomes for All Living Bat Species.</title>
        <authorList>
            <person name="Teeling E.C."/>
            <person name="Vernes S.C."/>
            <person name="Davalos L.M."/>
            <person name="Ray D.A."/>
            <person name="Gilbert M.T.P."/>
            <person name="Myers E."/>
        </authorList>
    </citation>
    <scope>NUCLEOTIDE SEQUENCE</scope>
</reference>
<reference evidence="20 21" key="1">
    <citation type="journal article" date="2015" name="Annu Rev Anim Biosci">
        <title>The Genome 10K Project: a way forward.</title>
        <authorList>
            <person name="Koepfli K.P."/>
            <person name="Paten B."/>
            <person name="O'Brien S.J."/>
            <person name="Koepfli K.P."/>
            <person name="Paten B."/>
            <person name="Antunes A."/>
            <person name="Belov K."/>
            <person name="Bustamante C."/>
            <person name="Castoe T.A."/>
            <person name="Clawson H."/>
            <person name="Crawford A.J."/>
            <person name="Diekhans M."/>
            <person name="Distel D."/>
            <person name="Durbin R."/>
            <person name="Earl D."/>
            <person name="Fujita M.K."/>
            <person name="Gamble T."/>
            <person name="Georges A."/>
            <person name="Gemmell N."/>
            <person name="Gilbert M.T."/>
            <person name="Graves J.M."/>
            <person name="Green R.E."/>
            <person name="Hickey G."/>
            <person name="Jarvis E.D."/>
            <person name="Johnson W."/>
            <person name="Komissarov A."/>
            <person name="Korf I."/>
            <person name="Kuhn R."/>
            <person name="Larkin D.M."/>
            <person name="Lewin H."/>
            <person name="Lopez J.V."/>
            <person name="Ma J."/>
            <person name="Marques-Bonet T."/>
            <person name="Miller W."/>
            <person name="Murphy R."/>
            <person name="Pevzner P."/>
            <person name="Shapiro B."/>
            <person name="Steiner C."/>
            <person name="Tamazian G."/>
            <person name="Venkatesh B."/>
            <person name="Wang J."/>
            <person name="Wayne R."/>
            <person name="Wiley E."/>
            <person name="Yang H."/>
            <person name="Zhang G."/>
            <person name="Haussler D."/>
            <person name="Ryder O."/>
            <person name="O'Brien S.J."/>
        </authorList>
    </citation>
    <scope>NUCLEOTIDE SEQUENCE</scope>
</reference>
<evidence type="ECO:0000256" key="4">
    <source>
        <dbReference type="ARBA" id="ARBA00006576"/>
    </source>
</evidence>
<keyword evidence="12" id="KW-0862">Zinc</keyword>
<comment type="catalytic activity">
    <reaction evidence="18">
        <text>a 2'-deoxycytidine in single-stranded DNA + H2O + H(+) = a 2'-deoxyuridine in single-stranded DNA + NH4(+)</text>
        <dbReference type="Rhea" id="RHEA:50948"/>
        <dbReference type="Rhea" id="RHEA-COMP:12846"/>
        <dbReference type="Rhea" id="RHEA-COMP:12847"/>
        <dbReference type="ChEBI" id="CHEBI:15377"/>
        <dbReference type="ChEBI" id="CHEBI:15378"/>
        <dbReference type="ChEBI" id="CHEBI:28938"/>
        <dbReference type="ChEBI" id="CHEBI:85452"/>
        <dbReference type="ChEBI" id="CHEBI:133902"/>
        <dbReference type="EC" id="3.5.4.38"/>
    </reaction>
</comment>
<accession>A0A671DP47</accession>
<dbReference type="InterPro" id="IPR002125">
    <property type="entry name" value="CMP_dCMP_dom"/>
</dbReference>
<dbReference type="InterPro" id="IPR016192">
    <property type="entry name" value="APOBEC/CMP_deaminase_Zn-bd"/>
</dbReference>
<dbReference type="PANTHER" id="PTHR13857:SF20">
    <property type="entry name" value="DNA DC-DU-EDITING ENZYME APOBEC-3G"/>
    <property type="match status" value="1"/>
</dbReference>
<reference evidence="20" key="5">
    <citation type="submission" date="2025-09" db="UniProtKB">
        <authorList>
            <consortium name="Ensembl"/>
        </authorList>
    </citation>
    <scope>IDENTIFICATION</scope>
</reference>
<sequence>MEATPALEARPLMDEDTFRENFSQELKPHKTYLCYEVELQEDDAWIPVDEFKGFLRNQGADTLEPRCHAELCLLELIPSWELDKERHYRVTCFISWSPCPDCASQLAAFLGKNSHLSLRVFASRIYTKFAGYETGLRQLQAAGAQITIMTSEEFEYCWKTFVDHQGTPFLPWDDLDKYSKMLSKDLKGILQVRFFPPCSPSSHLHAPSPPHHLSLDLSFPLLGASSGLPAPCRGTSSIPPIPSHRVPLLSHLPVSLVLSPFCNCPRPLLSSSFQLPHPLLPSTLPSRSRIRKTDV</sequence>
<reference evidence="21" key="3">
    <citation type="submission" date="2018-12" db="EMBL/GenBank/DDBJ databases">
        <title>G10K-VGP greater horseshoe bat female genome, primary haplotype.</title>
        <authorList>
            <person name="Teeling E."/>
            <person name="Myers G."/>
            <person name="Vernes S."/>
            <person name="Pippel M."/>
            <person name="Winkler S."/>
            <person name="Fedrigo O."/>
            <person name="Rhie A."/>
            <person name="Koren S."/>
            <person name="Phillippy A."/>
            <person name="Lewin H."/>
            <person name="Damas J."/>
            <person name="Howe K."/>
            <person name="Mountcastle J."/>
            <person name="Jarvis E.D."/>
        </authorList>
    </citation>
    <scope>NUCLEOTIDE SEQUENCE [LARGE SCALE GENOMIC DNA]</scope>
</reference>
<evidence type="ECO:0000259" key="19">
    <source>
        <dbReference type="PROSITE" id="PS51747"/>
    </source>
</evidence>
<keyword evidence="21" id="KW-1185">Reference proteome</keyword>
<evidence type="ECO:0000256" key="8">
    <source>
        <dbReference type="ARBA" id="ARBA00022588"/>
    </source>
</evidence>
<dbReference type="GO" id="GO:0003723">
    <property type="term" value="F:RNA binding"/>
    <property type="evidence" value="ECO:0007669"/>
    <property type="project" value="TreeGrafter"/>
</dbReference>